<dbReference type="Gene3D" id="2.60.120.430">
    <property type="entry name" value="Galactose-binding lectin"/>
    <property type="match status" value="2"/>
</dbReference>
<feature type="transmembrane region" description="Helical" evidence="14">
    <location>
        <begin position="468"/>
        <end position="489"/>
    </location>
</feature>
<dbReference type="InterPro" id="IPR001245">
    <property type="entry name" value="Ser-Thr/Tyr_kinase_cat_dom"/>
</dbReference>
<dbReference type="PROSITE" id="PS00108">
    <property type="entry name" value="PROTEIN_KINASE_ST"/>
    <property type="match status" value="1"/>
</dbReference>
<dbReference type="PROSITE" id="PS00107">
    <property type="entry name" value="PROTEIN_KINASE_ATP"/>
    <property type="match status" value="1"/>
</dbReference>
<dbReference type="OrthoDB" id="1720310at2759"/>
<comment type="caution">
    <text evidence="16">The sequence shown here is derived from an EMBL/GenBank/DDBJ whole genome shotgun (WGS) entry which is preliminary data.</text>
</comment>
<dbReference type="PANTHER" id="PTHR34590:SF15">
    <property type="entry name" value="PROTEIN KINASE DOMAIN-CONTAINING PROTEIN"/>
    <property type="match status" value="1"/>
</dbReference>
<evidence type="ECO:0000256" key="7">
    <source>
        <dbReference type="ARBA" id="ARBA00022777"/>
    </source>
</evidence>
<keyword evidence="6 12" id="KW-0547">Nucleotide-binding</keyword>
<keyword evidence="11" id="KW-0325">Glycoprotein</keyword>
<evidence type="ECO:0000256" key="11">
    <source>
        <dbReference type="ARBA" id="ARBA00023180"/>
    </source>
</evidence>
<dbReference type="InterPro" id="IPR000719">
    <property type="entry name" value="Prot_kinase_dom"/>
</dbReference>
<evidence type="ECO:0000256" key="10">
    <source>
        <dbReference type="ARBA" id="ARBA00023136"/>
    </source>
</evidence>
<dbReference type="FunFam" id="1.10.510.10:FF:000252">
    <property type="entry name" value="Receptor-like protein kinase FERONIA"/>
    <property type="match status" value="1"/>
</dbReference>
<dbReference type="FunFam" id="3.30.200.20:FF:000645">
    <property type="entry name" value="Receptor-like protein kinase FERONIA"/>
    <property type="match status" value="1"/>
</dbReference>
<dbReference type="Gene3D" id="3.30.200.20">
    <property type="entry name" value="Phosphorylase Kinase, domain 1"/>
    <property type="match status" value="1"/>
</dbReference>
<dbReference type="EMBL" id="JXTB01000720">
    <property type="protein sequence ID" value="PON33546.1"/>
    <property type="molecule type" value="Genomic_DNA"/>
</dbReference>
<dbReference type="InterPro" id="IPR045272">
    <property type="entry name" value="ANXUR1/2-like"/>
</dbReference>
<evidence type="ECO:0000313" key="17">
    <source>
        <dbReference type="Proteomes" id="UP000237105"/>
    </source>
</evidence>
<dbReference type="GO" id="GO:0004674">
    <property type="term" value="F:protein serine/threonine kinase activity"/>
    <property type="evidence" value="ECO:0007669"/>
    <property type="project" value="UniProtKB-KW"/>
</dbReference>
<evidence type="ECO:0000256" key="9">
    <source>
        <dbReference type="ARBA" id="ARBA00022989"/>
    </source>
</evidence>
<organism evidence="16 17">
    <name type="scientific">Parasponia andersonii</name>
    <name type="common">Sponia andersonii</name>
    <dbReference type="NCBI Taxonomy" id="3476"/>
    <lineage>
        <taxon>Eukaryota</taxon>
        <taxon>Viridiplantae</taxon>
        <taxon>Streptophyta</taxon>
        <taxon>Embryophyta</taxon>
        <taxon>Tracheophyta</taxon>
        <taxon>Spermatophyta</taxon>
        <taxon>Magnoliopsida</taxon>
        <taxon>eudicotyledons</taxon>
        <taxon>Gunneridae</taxon>
        <taxon>Pentapetalae</taxon>
        <taxon>rosids</taxon>
        <taxon>fabids</taxon>
        <taxon>Rosales</taxon>
        <taxon>Cannabaceae</taxon>
        <taxon>Parasponia</taxon>
    </lineage>
</organism>
<accession>A0A2P5AAI8</accession>
<dbReference type="PROSITE" id="PS50011">
    <property type="entry name" value="PROTEIN_KINASE_DOM"/>
    <property type="match status" value="1"/>
</dbReference>
<dbReference type="FunFam" id="2.60.120.430:FF:000007">
    <property type="entry name" value="FERONIA receptor-like kinase"/>
    <property type="match status" value="1"/>
</dbReference>
<keyword evidence="3" id="KW-0808">Transferase</keyword>
<evidence type="ECO:0000256" key="14">
    <source>
        <dbReference type="SAM" id="Phobius"/>
    </source>
</evidence>
<evidence type="ECO:0000256" key="12">
    <source>
        <dbReference type="PROSITE-ProRule" id="PRU10141"/>
    </source>
</evidence>
<keyword evidence="17" id="KW-1185">Reference proteome</keyword>
<dbReference type="FunFam" id="2.60.120.430:FF:000003">
    <property type="entry name" value="FERONIA receptor-like kinase"/>
    <property type="match status" value="1"/>
</dbReference>
<dbReference type="Proteomes" id="UP000237105">
    <property type="component" value="Unassembled WGS sequence"/>
</dbReference>
<keyword evidence="8 12" id="KW-0067">ATP-binding</keyword>
<proteinExistence type="predicted"/>
<dbReference type="InterPro" id="IPR011009">
    <property type="entry name" value="Kinase-like_dom_sf"/>
</dbReference>
<evidence type="ECO:0000256" key="3">
    <source>
        <dbReference type="ARBA" id="ARBA00022679"/>
    </source>
</evidence>
<evidence type="ECO:0000256" key="8">
    <source>
        <dbReference type="ARBA" id="ARBA00022840"/>
    </source>
</evidence>
<dbReference type="InterPro" id="IPR024788">
    <property type="entry name" value="Malectin-like_Carb-bd_dom"/>
</dbReference>
<dbReference type="STRING" id="3476.A0A2P5AAI8"/>
<feature type="region of interest" description="Disordered" evidence="13">
    <location>
        <begin position="441"/>
        <end position="461"/>
    </location>
</feature>
<keyword evidence="5" id="KW-0732">Signal</keyword>
<keyword evidence="2" id="KW-0723">Serine/threonine-protein kinase</keyword>
<name>A0A2P5AAI8_PARAD</name>
<evidence type="ECO:0000259" key="15">
    <source>
        <dbReference type="PROSITE" id="PS50011"/>
    </source>
</evidence>
<feature type="compositionally biased region" description="Polar residues" evidence="13">
    <location>
        <begin position="846"/>
        <end position="883"/>
    </location>
</feature>
<dbReference type="GO" id="GO:0016020">
    <property type="term" value="C:membrane"/>
    <property type="evidence" value="ECO:0007669"/>
    <property type="project" value="UniProtKB-SubCell"/>
</dbReference>
<dbReference type="GO" id="GO:0010038">
    <property type="term" value="P:response to metal ion"/>
    <property type="evidence" value="ECO:0007669"/>
    <property type="project" value="UniProtKB-ARBA"/>
</dbReference>
<keyword evidence="10 14" id="KW-0472">Membrane</keyword>
<dbReference type="InterPro" id="IPR017441">
    <property type="entry name" value="Protein_kinase_ATP_BS"/>
</dbReference>
<dbReference type="InterPro" id="IPR008271">
    <property type="entry name" value="Ser/Thr_kinase_AS"/>
</dbReference>
<evidence type="ECO:0000256" key="1">
    <source>
        <dbReference type="ARBA" id="ARBA00004479"/>
    </source>
</evidence>
<dbReference type="PANTHER" id="PTHR34590">
    <property type="entry name" value="OS03G0124300 PROTEIN-RELATED"/>
    <property type="match status" value="1"/>
</dbReference>
<keyword evidence="9 14" id="KW-1133">Transmembrane helix</keyword>
<keyword evidence="4 14" id="KW-0812">Transmembrane</keyword>
<dbReference type="Gene3D" id="1.10.510.10">
    <property type="entry name" value="Transferase(Phosphotransferase) domain 1"/>
    <property type="match status" value="1"/>
</dbReference>
<dbReference type="AlphaFoldDB" id="A0A2P5AAI8"/>
<evidence type="ECO:0000256" key="4">
    <source>
        <dbReference type="ARBA" id="ARBA00022692"/>
    </source>
</evidence>
<evidence type="ECO:0000256" key="6">
    <source>
        <dbReference type="ARBA" id="ARBA00022741"/>
    </source>
</evidence>
<dbReference type="SMART" id="SM00220">
    <property type="entry name" value="S_TKc"/>
    <property type="match status" value="1"/>
</dbReference>
<comment type="subcellular location">
    <subcellularLocation>
        <location evidence="1">Membrane</location>
        <topology evidence="1">Single-pass type I membrane protein</topology>
    </subcellularLocation>
</comment>
<dbReference type="GO" id="GO:0005524">
    <property type="term" value="F:ATP binding"/>
    <property type="evidence" value="ECO:0007669"/>
    <property type="project" value="UniProtKB-UniRule"/>
</dbReference>
<dbReference type="Pfam" id="PF12819">
    <property type="entry name" value="Malectin_like"/>
    <property type="match status" value="1"/>
</dbReference>
<protein>
    <submittedName>
        <fullName evidence="16">Mitogen-activated protein kinase kinase kinase</fullName>
    </submittedName>
</protein>
<feature type="domain" description="Protein kinase" evidence="15">
    <location>
        <begin position="541"/>
        <end position="816"/>
    </location>
</feature>
<gene>
    <name evidence="16" type="ORF">PanWU01x14_351850</name>
</gene>
<evidence type="ECO:0000313" key="16">
    <source>
        <dbReference type="EMBL" id="PON33546.1"/>
    </source>
</evidence>
<dbReference type="GO" id="GO:0004714">
    <property type="term" value="F:transmembrane receptor protein tyrosine kinase activity"/>
    <property type="evidence" value="ECO:0007669"/>
    <property type="project" value="InterPro"/>
</dbReference>
<evidence type="ECO:0000256" key="2">
    <source>
        <dbReference type="ARBA" id="ARBA00022527"/>
    </source>
</evidence>
<sequence>MENTCNNYRYLLNITMVLIRFYFFLTIFDIFTVGITEGQPVPYRVEENIALACGDVGDITTMSGRNWVGDINSKFFQLSEGKNNVSVALSALEKIDEAPYKAARLSRSEIRYTITVIPGQKFIRLHFHASEYKNFDRSKAFFNVNAGQYTLLRNFSTSLTADSLGSNDTVKEFCLTVENFSLNLTFTPVSSNPEAFAFVNGIEVVSMPVDLYYLEDRDLGGIKFVGEIGVYSLSNNTALETMYRLNIGGSRIDPARDTGFFRNWKGLETEEHYLTVPGSSVPPYPLPDSVRLSFTAIADHYIAPERVYRTARSMGNDKETNKKYNLTWEFQVDFGFQYMVRLYFCEIQHEINAINDRVFYVFIANQTADDHADVIMWSGGQYVPYYRDYVVSMFGKPDEKKQNLSIALQANPRDWLTGHNDGILNGLEIFKLNDTNGNLAGTNLDPIPHAPPPRQQTSKPEMNRAETIGIWSGVVCGVILLCIIGFFVLRRGRKEKDSAARSGSISFTTTKSSKIRGSSSLPSDLCRYFSLAEIKAATNNFEDIFIIGVGGFGNVYKGYIEDGTTPVAIKRLKPESSQGANEFKTEIEMLSHLRHRHLVSLIGYCNDDREMILVYDYMARGTLCHHLYNTDNSPLSWKQRLEICLGAARGLQYLHTGAKHTIIHRDVKTTNILLDEKWVAKVSDFGLSKTGPTGISKAHVTTVVKGSVGYLDPEYYKRQQLTEKSDVYSFGVVLCEVLCARPPILRTAGKGKVSLAEWAPSCYRDGTLDQIVDPHLTGKIAPECLKKYGEIFVSCMLDNGTERPSMNDIVWGLEFAMQLQQSAEDNDRAGGEIITAKDKDAIPFMNDNSDGTFTSSWEDTSVSNSSGMTKFSSSDKGSTTNESIKGMSGAVFSEINNNAKGR</sequence>
<feature type="transmembrane region" description="Helical" evidence="14">
    <location>
        <begin position="12"/>
        <end position="35"/>
    </location>
</feature>
<reference evidence="17" key="1">
    <citation type="submission" date="2016-06" db="EMBL/GenBank/DDBJ databases">
        <title>Parallel loss of symbiosis genes in relatives of nitrogen-fixing non-legume Parasponia.</title>
        <authorList>
            <person name="Van Velzen R."/>
            <person name="Holmer R."/>
            <person name="Bu F."/>
            <person name="Rutten L."/>
            <person name="Van Zeijl A."/>
            <person name="Liu W."/>
            <person name="Santuari L."/>
            <person name="Cao Q."/>
            <person name="Sharma T."/>
            <person name="Shen D."/>
            <person name="Roswanjaya Y."/>
            <person name="Wardhani T."/>
            <person name="Kalhor M.S."/>
            <person name="Jansen J."/>
            <person name="Van den Hoogen J."/>
            <person name="Gungor B."/>
            <person name="Hartog M."/>
            <person name="Hontelez J."/>
            <person name="Verver J."/>
            <person name="Yang W.-C."/>
            <person name="Schijlen E."/>
            <person name="Repin R."/>
            <person name="Schilthuizen M."/>
            <person name="Schranz E."/>
            <person name="Heidstra R."/>
            <person name="Miyata K."/>
            <person name="Fedorova E."/>
            <person name="Kohlen W."/>
            <person name="Bisseling T."/>
            <person name="Smit S."/>
            <person name="Geurts R."/>
        </authorList>
    </citation>
    <scope>NUCLEOTIDE SEQUENCE [LARGE SCALE GENOMIC DNA]</scope>
    <source>
        <strain evidence="17">cv. WU1-14</strain>
    </source>
</reference>
<dbReference type="SUPFAM" id="SSF56112">
    <property type="entry name" value="Protein kinase-like (PK-like)"/>
    <property type="match status" value="1"/>
</dbReference>
<evidence type="ECO:0000256" key="5">
    <source>
        <dbReference type="ARBA" id="ARBA00022729"/>
    </source>
</evidence>
<dbReference type="CDD" id="cd14066">
    <property type="entry name" value="STKc_IRAK"/>
    <property type="match status" value="1"/>
</dbReference>
<evidence type="ECO:0000256" key="13">
    <source>
        <dbReference type="SAM" id="MobiDB-lite"/>
    </source>
</evidence>
<feature type="binding site" evidence="12">
    <location>
        <position position="570"/>
    </location>
    <ligand>
        <name>ATP</name>
        <dbReference type="ChEBI" id="CHEBI:30616"/>
    </ligand>
</feature>
<dbReference type="Pfam" id="PF07714">
    <property type="entry name" value="PK_Tyr_Ser-Thr"/>
    <property type="match status" value="1"/>
</dbReference>
<feature type="region of interest" description="Disordered" evidence="13">
    <location>
        <begin position="845"/>
        <end position="902"/>
    </location>
</feature>
<keyword evidence="7 16" id="KW-0418">Kinase</keyword>